<comment type="caution">
    <text evidence="1">The sequence shown here is derived from an EMBL/GenBank/DDBJ whole genome shotgun (WGS) entry which is preliminary data.</text>
</comment>
<keyword evidence="2" id="KW-1185">Reference proteome</keyword>
<protein>
    <submittedName>
        <fullName evidence="1">Uncharacterized protein</fullName>
    </submittedName>
</protein>
<name>A0ABR8F294_NOSLI</name>
<proteinExistence type="predicted"/>
<evidence type="ECO:0000313" key="2">
    <source>
        <dbReference type="Proteomes" id="UP000604661"/>
    </source>
</evidence>
<sequence length="202" mass="22093">MNPNSTKTNKPEMISIKESAERLGVAEEIVRFSLQEAYPDDFDSLKEITLAEFETLANTFKQKALEQNRGEEAAFPSGVAAGIAPSSESPLPIEQQQQIIDGTLNALQEFAGNYVLTIEKIASTLAYLSGQAVVDNFVEIHSNTVRDGLESYLDQFAAEFVTAAHSIKGVNAKDFLSQRGITQKQRTAQKSLQEILNLAANP</sequence>
<accession>A0ABR8F294</accession>
<dbReference type="Proteomes" id="UP000604661">
    <property type="component" value="Unassembled WGS sequence"/>
</dbReference>
<reference evidence="1 2" key="1">
    <citation type="journal article" date="2020" name="ISME J.">
        <title>Comparative genomics reveals insights into cyanobacterial evolution and habitat adaptation.</title>
        <authorList>
            <person name="Chen M.Y."/>
            <person name="Teng W.K."/>
            <person name="Zhao L."/>
            <person name="Hu C.X."/>
            <person name="Zhou Y.K."/>
            <person name="Han B.P."/>
            <person name="Song L.R."/>
            <person name="Shu W.S."/>
        </authorList>
    </citation>
    <scope>NUCLEOTIDE SEQUENCE [LARGE SCALE GENOMIC DNA]</scope>
    <source>
        <strain evidence="1 2">FACHB-391</strain>
    </source>
</reference>
<gene>
    <name evidence="1" type="ORF">H6G95_27570</name>
</gene>
<evidence type="ECO:0000313" key="1">
    <source>
        <dbReference type="EMBL" id="MBD2564298.1"/>
    </source>
</evidence>
<dbReference type="EMBL" id="JACJTE010000046">
    <property type="protein sequence ID" value="MBD2564298.1"/>
    <property type="molecule type" value="Genomic_DNA"/>
</dbReference>
<organism evidence="1 2">
    <name type="scientific">Nostoc linckia FACHB-391</name>
    <dbReference type="NCBI Taxonomy" id="2692906"/>
    <lineage>
        <taxon>Bacteria</taxon>
        <taxon>Bacillati</taxon>
        <taxon>Cyanobacteriota</taxon>
        <taxon>Cyanophyceae</taxon>
        <taxon>Nostocales</taxon>
        <taxon>Nostocaceae</taxon>
        <taxon>Nostoc</taxon>
    </lineage>
</organism>
<dbReference type="RefSeq" id="WP_190899729.1">
    <property type="nucleotide sequence ID" value="NZ_JACJTE010000046.1"/>
</dbReference>